<dbReference type="OrthoDB" id="581021at2"/>
<proteinExistence type="predicted"/>
<dbReference type="SUPFAM" id="SSF51206">
    <property type="entry name" value="cAMP-binding domain-like"/>
    <property type="match status" value="1"/>
</dbReference>
<dbReference type="InterPro" id="IPR014710">
    <property type="entry name" value="RmlC-like_jellyroll"/>
</dbReference>
<dbReference type="PANTHER" id="PTHR24567:SF26">
    <property type="entry name" value="REGULATORY PROTEIN YEIL"/>
    <property type="match status" value="1"/>
</dbReference>
<dbReference type="RefSeq" id="WP_123610174.1">
    <property type="nucleotide sequence ID" value="NZ_RJVG01000009.1"/>
</dbReference>
<dbReference type="InterPro" id="IPR000595">
    <property type="entry name" value="cNMP-bd_dom"/>
</dbReference>
<evidence type="ECO:0000313" key="3">
    <source>
        <dbReference type="Proteomes" id="UP000273083"/>
    </source>
</evidence>
<dbReference type="Pfam" id="PF00027">
    <property type="entry name" value="cNMP_binding"/>
    <property type="match status" value="1"/>
</dbReference>
<dbReference type="GO" id="GO:0003700">
    <property type="term" value="F:DNA-binding transcription factor activity"/>
    <property type="evidence" value="ECO:0007669"/>
    <property type="project" value="TreeGrafter"/>
</dbReference>
<dbReference type="Proteomes" id="UP000273083">
    <property type="component" value="Unassembled WGS sequence"/>
</dbReference>
<dbReference type="InterPro" id="IPR050397">
    <property type="entry name" value="Env_Response_Regulators"/>
</dbReference>
<dbReference type="EMBL" id="RJVG01000009">
    <property type="protein sequence ID" value="ROR25805.1"/>
    <property type="molecule type" value="Genomic_DNA"/>
</dbReference>
<accession>A0A3N1XGM8</accession>
<dbReference type="PROSITE" id="PS50042">
    <property type="entry name" value="CNMP_BINDING_3"/>
    <property type="match status" value="1"/>
</dbReference>
<dbReference type="SUPFAM" id="SSF46785">
    <property type="entry name" value="Winged helix' DNA-binding domain"/>
    <property type="match status" value="1"/>
</dbReference>
<dbReference type="InterPro" id="IPR018490">
    <property type="entry name" value="cNMP-bd_dom_sf"/>
</dbReference>
<name>A0A3N1XGM8_9FIRM</name>
<protein>
    <submittedName>
        <fullName evidence="2">CRP-like cAMP-binding protein</fullName>
    </submittedName>
</protein>
<feature type="domain" description="Cyclic nucleotide-binding" evidence="1">
    <location>
        <begin position="24"/>
        <end position="111"/>
    </location>
</feature>
<gene>
    <name evidence="2" type="ORF">EDD66_10914</name>
</gene>
<reference evidence="2 3" key="1">
    <citation type="submission" date="2018-11" db="EMBL/GenBank/DDBJ databases">
        <title>Genomic Encyclopedia of Type Strains, Phase IV (KMG-IV): sequencing the most valuable type-strain genomes for metagenomic binning, comparative biology and taxonomic classification.</title>
        <authorList>
            <person name="Goeker M."/>
        </authorList>
    </citation>
    <scope>NUCLEOTIDE SEQUENCE [LARGE SCALE GENOMIC DNA]</scope>
    <source>
        <strain evidence="2 3">DSM 26537</strain>
    </source>
</reference>
<sequence length="219" mass="24726">MQKSPLKKEHLNKLTEYGINNMALDACTCLHFKAGETILQEGMPITQLMIVITGKAKVCSTGKNGKDLVLCYYISDGIIGDIELMTNTYVAATNMIAITDFECIALPYQKYVIELKSNLAFLNRIGSELSAKLLRSSKNYVYTALYSGEERLCSYILQTSHDDIFDDILTDVSCSTGMSYRHMFRLLNQLCNDGLLNKRDKGYLIVDRDELIRRAAEFL</sequence>
<dbReference type="PANTHER" id="PTHR24567">
    <property type="entry name" value="CRP FAMILY TRANSCRIPTIONAL REGULATORY PROTEIN"/>
    <property type="match status" value="1"/>
</dbReference>
<dbReference type="SMART" id="SM00100">
    <property type="entry name" value="cNMP"/>
    <property type="match status" value="1"/>
</dbReference>
<dbReference type="InterPro" id="IPR036390">
    <property type="entry name" value="WH_DNA-bd_sf"/>
</dbReference>
<comment type="caution">
    <text evidence="2">The sequence shown here is derived from an EMBL/GenBank/DDBJ whole genome shotgun (WGS) entry which is preliminary data.</text>
</comment>
<dbReference type="CDD" id="cd00038">
    <property type="entry name" value="CAP_ED"/>
    <property type="match status" value="1"/>
</dbReference>
<dbReference type="GO" id="GO:0005829">
    <property type="term" value="C:cytosol"/>
    <property type="evidence" value="ECO:0007669"/>
    <property type="project" value="TreeGrafter"/>
</dbReference>
<evidence type="ECO:0000313" key="2">
    <source>
        <dbReference type="EMBL" id="ROR25805.1"/>
    </source>
</evidence>
<evidence type="ECO:0000259" key="1">
    <source>
        <dbReference type="PROSITE" id="PS50042"/>
    </source>
</evidence>
<dbReference type="AlphaFoldDB" id="A0A3N1XGM8"/>
<dbReference type="Gene3D" id="2.60.120.10">
    <property type="entry name" value="Jelly Rolls"/>
    <property type="match status" value="1"/>
</dbReference>
<organism evidence="2 3">
    <name type="scientific">Mobilisporobacter senegalensis</name>
    <dbReference type="NCBI Taxonomy" id="1329262"/>
    <lineage>
        <taxon>Bacteria</taxon>
        <taxon>Bacillati</taxon>
        <taxon>Bacillota</taxon>
        <taxon>Clostridia</taxon>
        <taxon>Lachnospirales</taxon>
        <taxon>Lachnospiraceae</taxon>
        <taxon>Mobilisporobacter</taxon>
    </lineage>
</organism>
<keyword evidence="3" id="KW-1185">Reference proteome</keyword>